<accession>A0A562MC39</accession>
<feature type="signal peptide" evidence="1">
    <location>
        <begin position="1"/>
        <end position="19"/>
    </location>
</feature>
<evidence type="ECO:0000313" key="3">
    <source>
        <dbReference type="Proteomes" id="UP000315908"/>
    </source>
</evidence>
<organism evidence="2 3">
    <name type="scientific">Sphingobacterium siyangense</name>
    <dbReference type="NCBI Taxonomy" id="459529"/>
    <lineage>
        <taxon>Bacteria</taxon>
        <taxon>Pseudomonadati</taxon>
        <taxon>Bacteroidota</taxon>
        <taxon>Sphingobacteriia</taxon>
        <taxon>Sphingobacteriales</taxon>
        <taxon>Sphingobacteriaceae</taxon>
        <taxon>Sphingobacterium</taxon>
    </lineage>
</organism>
<dbReference type="OrthoDB" id="695178at2"/>
<feature type="chain" id="PRO_5021709062" description="SH3 domain-containing protein" evidence="1">
    <location>
        <begin position="20"/>
        <end position="406"/>
    </location>
</feature>
<comment type="caution">
    <text evidence="2">The sequence shown here is derived from an EMBL/GenBank/DDBJ whole genome shotgun (WGS) entry which is preliminary data.</text>
</comment>
<dbReference type="AlphaFoldDB" id="A0A562MC39"/>
<dbReference type="EMBL" id="VLKR01000021">
    <property type="protein sequence ID" value="TWI17505.1"/>
    <property type="molecule type" value="Genomic_DNA"/>
</dbReference>
<sequence length="406" mass="46482">MSKKGLLILCFFVSWFVHHAVAQPAGQRPMYTSTWGHLYCEAGNNKDLLGVFPTEAPVYLLDSTSTQYKVQVSNGDIGYIDRQPLTSAMFGKRSAGEPRQYFYRGITEAQCPHFYVQVAQLRVRQSPTTASLAVRRAGLNEMVCIDYVPLYTDGWVYIGDHFHESPEYIQMKFLGSELTYDKVLKEYLAVKGKDQEKELAAAGRLREIGWTKYPKLKQALTYWKESYTQAGKVDPKVDIDFELLLANRFQNELQSEAYAKKLKALNFHFEWKGVSLSDGKITDVQMKQLALQRVSEIPDMPECGWEPRYYYKSPNMIVAFEENYKGKVVGSLYKLSFSDGEAIVLGDQRMDANYAEKDFVSHFGELLSADWISTPHVYHIQNGDAGLFIFRFVDGKLASYECMYYC</sequence>
<evidence type="ECO:0000256" key="1">
    <source>
        <dbReference type="SAM" id="SignalP"/>
    </source>
</evidence>
<name>A0A562MC39_9SPHI</name>
<evidence type="ECO:0000313" key="2">
    <source>
        <dbReference type="EMBL" id="TWI17505.1"/>
    </source>
</evidence>
<gene>
    <name evidence="2" type="ORF">IQ31_03651</name>
</gene>
<dbReference type="RefSeq" id="WP_145328966.1">
    <property type="nucleotide sequence ID" value="NZ_VLKR01000021.1"/>
</dbReference>
<reference evidence="2 3" key="1">
    <citation type="journal article" date="2015" name="Stand. Genomic Sci.">
        <title>Genomic Encyclopedia of Bacterial and Archaeal Type Strains, Phase III: the genomes of soil and plant-associated and newly described type strains.</title>
        <authorList>
            <person name="Whitman W.B."/>
            <person name="Woyke T."/>
            <person name="Klenk H.P."/>
            <person name="Zhou Y."/>
            <person name="Lilburn T.G."/>
            <person name="Beck B.J."/>
            <person name="De Vos P."/>
            <person name="Vandamme P."/>
            <person name="Eisen J.A."/>
            <person name="Garrity G."/>
            <person name="Hugenholtz P."/>
            <person name="Kyrpides N.C."/>
        </authorList>
    </citation>
    <scope>NUCLEOTIDE SEQUENCE [LARGE SCALE GENOMIC DNA]</scope>
    <source>
        <strain evidence="2 3">CGMCC 1.6855</strain>
    </source>
</reference>
<proteinExistence type="predicted"/>
<protein>
    <recommendedName>
        <fullName evidence="4">SH3 domain-containing protein</fullName>
    </recommendedName>
</protein>
<dbReference type="Proteomes" id="UP000315908">
    <property type="component" value="Unassembled WGS sequence"/>
</dbReference>
<keyword evidence="1" id="KW-0732">Signal</keyword>
<evidence type="ECO:0008006" key="4">
    <source>
        <dbReference type="Google" id="ProtNLM"/>
    </source>
</evidence>